<protein>
    <recommendedName>
        <fullName evidence="4">DUF3494 domain-containing protein</fullName>
    </recommendedName>
</protein>
<evidence type="ECO:0000313" key="3">
    <source>
        <dbReference type="Proteomes" id="UP000715965"/>
    </source>
</evidence>
<reference evidence="2 3" key="1">
    <citation type="submission" date="2020-10" db="EMBL/GenBank/DDBJ databases">
        <title>Draft genome of Ramlibacter aquaticus LMG 30558.</title>
        <authorList>
            <person name="Props R."/>
        </authorList>
    </citation>
    <scope>NUCLEOTIDE SEQUENCE [LARGE SCALE GENOMIC DNA]</scope>
    <source>
        <strain evidence="2 3">LMG 30558</strain>
    </source>
</reference>
<organism evidence="2 3">
    <name type="scientific">Ramlibacter aquaticus</name>
    <dbReference type="NCBI Taxonomy" id="2780094"/>
    <lineage>
        <taxon>Bacteria</taxon>
        <taxon>Pseudomonadati</taxon>
        <taxon>Pseudomonadota</taxon>
        <taxon>Betaproteobacteria</taxon>
        <taxon>Burkholderiales</taxon>
        <taxon>Comamonadaceae</taxon>
        <taxon>Ramlibacter</taxon>
    </lineage>
</organism>
<name>A0ABR9SK52_9BURK</name>
<evidence type="ECO:0000256" key="1">
    <source>
        <dbReference type="SAM" id="SignalP"/>
    </source>
</evidence>
<feature type="signal peptide" evidence="1">
    <location>
        <begin position="1"/>
        <end position="25"/>
    </location>
</feature>
<evidence type="ECO:0008006" key="4">
    <source>
        <dbReference type="Google" id="ProtNLM"/>
    </source>
</evidence>
<accession>A0ABR9SK52</accession>
<gene>
    <name evidence="2" type="ORF">IM725_19360</name>
</gene>
<keyword evidence="3" id="KW-1185">Reference proteome</keyword>
<comment type="caution">
    <text evidence="2">The sequence shown here is derived from an EMBL/GenBank/DDBJ whole genome shotgun (WGS) entry which is preliminary data.</text>
</comment>
<feature type="chain" id="PRO_5047249649" description="DUF3494 domain-containing protein" evidence="1">
    <location>
        <begin position="26"/>
        <end position="455"/>
    </location>
</feature>
<sequence length="455" mass="46765">MNFRQSILAPALAMAALGFLPAAHANLTGSVSAVTASPTCGQPSGNTFDAITDVYVRNGPTVGGGNPLPSGNYYIQVTAPSGGTVLSATAPMVISGANINGAACVQLTGLVGAITPTPNNGGEYVIAVSMDNTFPSNATRSTNFKVRTTTPVTPTASVAVYKFYDANVDGYAETTESLIAGWKVQVDDLQPVLTDGQSPTSIVYTGLDLASHLVAEYEPVGNSVLNPYAWVATNAYDAAASSFVFNGPSGGGSGVLNRISVDPTATVPDRVVLFGNVCIGPAVGGRTLGYWSNKNGQADMALLGGTKQLPQLNALTALSGLNLVNPDGSFAGNFNGDYKTFRNWLLNGNAVNMAYMLSVQLSALKLSVLTGKLSEGTMVYAPGSDLPGLANPAGFISIGALINFAVSQLSSTQITTAGIPARVQQEMLKNAIDNINNNRASVAQPDGSHCPALAF</sequence>
<dbReference type="RefSeq" id="WP_193782279.1">
    <property type="nucleotide sequence ID" value="NZ_JADDOJ010000129.1"/>
</dbReference>
<dbReference type="Proteomes" id="UP000715965">
    <property type="component" value="Unassembled WGS sequence"/>
</dbReference>
<evidence type="ECO:0000313" key="2">
    <source>
        <dbReference type="EMBL" id="MBE7942733.1"/>
    </source>
</evidence>
<keyword evidence="1" id="KW-0732">Signal</keyword>
<proteinExistence type="predicted"/>
<dbReference type="EMBL" id="JADDOJ010000129">
    <property type="protein sequence ID" value="MBE7942733.1"/>
    <property type="molecule type" value="Genomic_DNA"/>
</dbReference>